<sequence>MSMTGKFIVIEGTDRSGKTTLLKNVTSRLKEKYPTYKITDVHYPDRSTETGQILDKYLRKEITLEKHVSHLLFSANRWEKDAQIRELLINNIVISSRYYFSGISYSIAALDMDRNWAKQPDNGLVKPDLLIFLDVPVDSTSKRDQFGTEVYDNQKVQQKIYDELKNQCLEYENCKIVKGLCDIDELTNKVITLIEEVFD</sequence>
<keyword evidence="5" id="KW-0547">Nucleotide-binding</keyword>
<evidence type="ECO:0000256" key="7">
    <source>
        <dbReference type="ARBA" id="ARBA00022840"/>
    </source>
</evidence>
<keyword evidence="4" id="KW-0545">Nucleotide biosynthesis</keyword>
<dbReference type="GO" id="GO:0005829">
    <property type="term" value="C:cytosol"/>
    <property type="evidence" value="ECO:0007669"/>
    <property type="project" value="TreeGrafter"/>
</dbReference>
<keyword evidence="3" id="KW-0808">Transferase</keyword>
<dbReference type="Proteomes" id="UP000051530">
    <property type="component" value="Unassembled WGS sequence"/>
</dbReference>
<name>A0A0R0LS89_9MICR</name>
<reference evidence="9 10" key="1">
    <citation type="submission" date="2015-07" db="EMBL/GenBank/DDBJ databases">
        <title>The genome of Pseudoloma neurophilia, a relevant intracellular parasite of the zebrafish.</title>
        <authorList>
            <person name="Ndikumana S."/>
            <person name="Pelin A."/>
            <person name="Sanders J."/>
            <person name="Corradi N."/>
        </authorList>
    </citation>
    <scope>NUCLEOTIDE SEQUENCE [LARGE SCALE GENOMIC DNA]</scope>
    <source>
        <strain evidence="9 10">MK1</strain>
    </source>
</reference>
<dbReference type="GO" id="GO:0004550">
    <property type="term" value="F:nucleoside diphosphate kinase activity"/>
    <property type="evidence" value="ECO:0007669"/>
    <property type="project" value="TreeGrafter"/>
</dbReference>
<evidence type="ECO:0000256" key="3">
    <source>
        <dbReference type="ARBA" id="ARBA00022679"/>
    </source>
</evidence>
<proteinExistence type="inferred from homology"/>
<gene>
    <name evidence="9" type="ORF">M153_10111000324</name>
</gene>
<dbReference type="GO" id="GO:0004798">
    <property type="term" value="F:dTMP kinase activity"/>
    <property type="evidence" value="ECO:0007669"/>
    <property type="project" value="UniProtKB-EC"/>
</dbReference>
<comment type="caution">
    <text evidence="9">The sequence shown here is derived from an EMBL/GenBank/DDBJ whole genome shotgun (WGS) entry which is preliminary data.</text>
</comment>
<dbReference type="EC" id="2.7.4.9" evidence="2"/>
<dbReference type="HAMAP" id="MF_00165">
    <property type="entry name" value="Thymidylate_kinase"/>
    <property type="match status" value="1"/>
</dbReference>
<evidence type="ECO:0000256" key="5">
    <source>
        <dbReference type="ARBA" id="ARBA00022741"/>
    </source>
</evidence>
<keyword evidence="6 9" id="KW-0418">Kinase</keyword>
<dbReference type="InterPro" id="IPR027417">
    <property type="entry name" value="P-loop_NTPase"/>
</dbReference>
<dbReference type="GO" id="GO:0005524">
    <property type="term" value="F:ATP binding"/>
    <property type="evidence" value="ECO:0007669"/>
    <property type="project" value="UniProtKB-KW"/>
</dbReference>
<dbReference type="PANTHER" id="PTHR10344">
    <property type="entry name" value="THYMIDYLATE KINASE"/>
    <property type="match status" value="1"/>
</dbReference>
<evidence type="ECO:0000256" key="4">
    <source>
        <dbReference type="ARBA" id="ARBA00022727"/>
    </source>
</evidence>
<organism evidence="9 10">
    <name type="scientific">Pseudoloma neurophilia</name>
    <dbReference type="NCBI Taxonomy" id="146866"/>
    <lineage>
        <taxon>Eukaryota</taxon>
        <taxon>Fungi</taxon>
        <taxon>Fungi incertae sedis</taxon>
        <taxon>Microsporidia</taxon>
        <taxon>Pseudoloma</taxon>
    </lineage>
</organism>
<dbReference type="PANTHER" id="PTHR10344:SF1">
    <property type="entry name" value="THYMIDYLATE KINASE"/>
    <property type="match status" value="1"/>
</dbReference>
<protein>
    <recommendedName>
        <fullName evidence="2">dTMP kinase</fullName>
        <ecNumber evidence="2">2.7.4.9</ecNumber>
    </recommendedName>
</protein>
<dbReference type="AlphaFoldDB" id="A0A0R0LS89"/>
<evidence type="ECO:0000256" key="6">
    <source>
        <dbReference type="ARBA" id="ARBA00022777"/>
    </source>
</evidence>
<evidence type="ECO:0000256" key="2">
    <source>
        <dbReference type="ARBA" id="ARBA00012980"/>
    </source>
</evidence>
<dbReference type="Gene3D" id="3.40.50.300">
    <property type="entry name" value="P-loop containing nucleotide triphosphate hydrolases"/>
    <property type="match status" value="1"/>
</dbReference>
<keyword evidence="7" id="KW-0067">ATP-binding</keyword>
<dbReference type="OrthoDB" id="425602at2759"/>
<dbReference type="GO" id="GO:0005739">
    <property type="term" value="C:mitochondrion"/>
    <property type="evidence" value="ECO:0007669"/>
    <property type="project" value="TreeGrafter"/>
</dbReference>
<dbReference type="GO" id="GO:0006233">
    <property type="term" value="P:dTDP biosynthetic process"/>
    <property type="evidence" value="ECO:0007669"/>
    <property type="project" value="InterPro"/>
</dbReference>
<dbReference type="InterPro" id="IPR039430">
    <property type="entry name" value="Thymidylate_kin-like_dom"/>
</dbReference>
<dbReference type="EMBL" id="LGUB01001131">
    <property type="protein sequence ID" value="KRH92186.1"/>
    <property type="molecule type" value="Genomic_DNA"/>
</dbReference>
<dbReference type="NCBIfam" id="TIGR00041">
    <property type="entry name" value="DTMP_kinase"/>
    <property type="match status" value="1"/>
</dbReference>
<dbReference type="GO" id="GO:0006227">
    <property type="term" value="P:dUDP biosynthetic process"/>
    <property type="evidence" value="ECO:0007669"/>
    <property type="project" value="TreeGrafter"/>
</dbReference>
<dbReference type="SUPFAM" id="SSF52540">
    <property type="entry name" value="P-loop containing nucleoside triphosphate hydrolases"/>
    <property type="match status" value="1"/>
</dbReference>
<dbReference type="GO" id="GO:0005634">
    <property type="term" value="C:nucleus"/>
    <property type="evidence" value="ECO:0007669"/>
    <property type="project" value="TreeGrafter"/>
</dbReference>
<accession>A0A0R0LS89</accession>
<feature type="domain" description="Thymidylate kinase-like" evidence="8">
    <location>
        <begin position="10"/>
        <end position="172"/>
    </location>
</feature>
<dbReference type="GO" id="GO:0006235">
    <property type="term" value="P:dTTP biosynthetic process"/>
    <property type="evidence" value="ECO:0007669"/>
    <property type="project" value="TreeGrafter"/>
</dbReference>
<comment type="similarity">
    <text evidence="1">Belongs to the thymidylate kinase family.</text>
</comment>
<evidence type="ECO:0000313" key="10">
    <source>
        <dbReference type="Proteomes" id="UP000051530"/>
    </source>
</evidence>
<dbReference type="Pfam" id="PF02223">
    <property type="entry name" value="Thymidylate_kin"/>
    <property type="match status" value="1"/>
</dbReference>
<dbReference type="InterPro" id="IPR018094">
    <property type="entry name" value="Thymidylate_kinase"/>
</dbReference>
<dbReference type="VEuPathDB" id="MicrosporidiaDB:M153_10111000324"/>
<evidence type="ECO:0000313" key="9">
    <source>
        <dbReference type="EMBL" id="KRH92186.1"/>
    </source>
</evidence>
<keyword evidence="10" id="KW-1185">Reference proteome</keyword>
<evidence type="ECO:0000256" key="1">
    <source>
        <dbReference type="ARBA" id="ARBA00009776"/>
    </source>
</evidence>
<evidence type="ECO:0000259" key="8">
    <source>
        <dbReference type="Pfam" id="PF02223"/>
    </source>
</evidence>